<dbReference type="InterPro" id="IPR005302">
    <property type="entry name" value="MoCF_Sase_C"/>
</dbReference>
<dbReference type="Pfam" id="PF03476">
    <property type="entry name" value="MOSC_N"/>
    <property type="match status" value="1"/>
</dbReference>
<feature type="domain" description="MOSC" evidence="2">
    <location>
        <begin position="184"/>
        <end position="368"/>
    </location>
</feature>
<dbReference type="Proteomes" id="UP001218188">
    <property type="component" value="Unassembled WGS sequence"/>
</dbReference>
<dbReference type="PANTHER" id="PTHR14237">
    <property type="entry name" value="MOLYBDOPTERIN COFACTOR SULFURASE MOSC"/>
    <property type="match status" value="1"/>
</dbReference>
<keyword evidence="4" id="KW-1185">Reference proteome</keyword>
<dbReference type="GO" id="GO:0030170">
    <property type="term" value="F:pyridoxal phosphate binding"/>
    <property type="evidence" value="ECO:0007669"/>
    <property type="project" value="InterPro"/>
</dbReference>
<evidence type="ECO:0000313" key="4">
    <source>
        <dbReference type="Proteomes" id="UP001218188"/>
    </source>
</evidence>
<feature type="transmembrane region" description="Helical" evidence="1">
    <location>
        <begin position="20"/>
        <end position="38"/>
    </location>
</feature>
<dbReference type="SUPFAM" id="SSF141673">
    <property type="entry name" value="MOSC N-terminal domain-like"/>
    <property type="match status" value="1"/>
</dbReference>
<dbReference type="InterPro" id="IPR005303">
    <property type="entry name" value="MOCOS_middle"/>
</dbReference>
<keyword evidence="1" id="KW-1133">Transmembrane helix</keyword>
<dbReference type="AlphaFoldDB" id="A0AAD6T8B6"/>
<evidence type="ECO:0000256" key="1">
    <source>
        <dbReference type="SAM" id="Phobius"/>
    </source>
</evidence>
<keyword evidence="1" id="KW-0812">Transmembrane</keyword>
<keyword evidence="1" id="KW-0472">Membrane</keyword>
<dbReference type="PROSITE" id="PS51340">
    <property type="entry name" value="MOSC"/>
    <property type="match status" value="1"/>
</dbReference>
<gene>
    <name evidence="3" type="ORF">C8F04DRAFT_1082889</name>
</gene>
<dbReference type="EMBL" id="JARJCM010000022">
    <property type="protein sequence ID" value="KAJ7040240.1"/>
    <property type="molecule type" value="Genomic_DNA"/>
</dbReference>
<protein>
    <submittedName>
        <fullName evidence="3">MOSC N-terminal beta barrel domain-containing protein</fullName>
    </submittedName>
</protein>
<dbReference type="GO" id="GO:0030151">
    <property type="term" value="F:molybdenum ion binding"/>
    <property type="evidence" value="ECO:0007669"/>
    <property type="project" value="InterPro"/>
</dbReference>
<comment type="caution">
    <text evidence="3">The sequence shown here is derived from an EMBL/GenBank/DDBJ whole genome shotgun (WGS) entry which is preliminary data.</text>
</comment>
<evidence type="ECO:0000259" key="2">
    <source>
        <dbReference type="PROSITE" id="PS51340"/>
    </source>
</evidence>
<dbReference type="InterPro" id="IPR011037">
    <property type="entry name" value="Pyrv_Knase-like_insert_dom_sf"/>
</dbReference>
<sequence>MASLNFLSLNVPTTNGMLSTTLFYLVLVICPLFLYRYLSPRTLLASHPSPSSLTDMAGVRVSKILVHPIKSCRGISVQHSRYTPEGLDHDRKWCIIEAYDNVVITAREFPKMVLITPEIVLDPTSPHSGVLSVSFPKESGCEPFSLPLAPTQAILDGWKRIEKIMMFDVAMDAYISEALPSPPSRSPSVILSSYFGRQVYLVYKGPQPRTCDPTPTHPNLEAKAVFQDCFPLMVLSAESTTRVEEELRGHVGSQGIDERWSSESLGIERFRPNIVFQGAGPFAEDSWQEIRIGSMPDAPVISMVSKCTRCLLPNVSPDTGEKDPAVPFKTLMKFRRVDPHNKMKACLGCNGVPSSAGEVRVGDCVAARGFM</sequence>
<reference evidence="3" key="1">
    <citation type="submission" date="2023-03" db="EMBL/GenBank/DDBJ databases">
        <title>Massive genome expansion in bonnet fungi (Mycena s.s.) driven by repeated elements and novel gene families across ecological guilds.</title>
        <authorList>
            <consortium name="Lawrence Berkeley National Laboratory"/>
            <person name="Harder C.B."/>
            <person name="Miyauchi S."/>
            <person name="Viragh M."/>
            <person name="Kuo A."/>
            <person name="Thoen E."/>
            <person name="Andreopoulos B."/>
            <person name="Lu D."/>
            <person name="Skrede I."/>
            <person name="Drula E."/>
            <person name="Henrissat B."/>
            <person name="Morin E."/>
            <person name="Kohler A."/>
            <person name="Barry K."/>
            <person name="LaButti K."/>
            <person name="Morin E."/>
            <person name="Salamov A."/>
            <person name="Lipzen A."/>
            <person name="Mereny Z."/>
            <person name="Hegedus B."/>
            <person name="Baldrian P."/>
            <person name="Stursova M."/>
            <person name="Weitz H."/>
            <person name="Taylor A."/>
            <person name="Grigoriev I.V."/>
            <person name="Nagy L.G."/>
            <person name="Martin F."/>
            <person name="Kauserud H."/>
        </authorList>
    </citation>
    <scope>NUCLEOTIDE SEQUENCE</scope>
    <source>
        <strain evidence="3">CBHHK200</strain>
    </source>
</reference>
<organism evidence="3 4">
    <name type="scientific">Mycena alexandri</name>
    <dbReference type="NCBI Taxonomy" id="1745969"/>
    <lineage>
        <taxon>Eukaryota</taxon>
        <taxon>Fungi</taxon>
        <taxon>Dikarya</taxon>
        <taxon>Basidiomycota</taxon>
        <taxon>Agaricomycotina</taxon>
        <taxon>Agaricomycetes</taxon>
        <taxon>Agaricomycetidae</taxon>
        <taxon>Agaricales</taxon>
        <taxon>Marasmiineae</taxon>
        <taxon>Mycenaceae</taxon>
        <taxon>Mycena</taxon>
    </lineage>
</organism>
<proteinExistence type="predicted"/>
<accession>A0AAD6T8B6</accession>
<name>A0AAD6T8B6_9AGAR</name>
<evidence type="ECO:0000313" key="3">
    <source>
        <dbReference type="EMBL" id="KAJ7040240.1"/>
    </source>
</evidence>
<dbReference type="SUPFAM" id="SSF50800">
    <property type="entry name" value="PK beta-barrel domain-like"/>
    <property type="match status" value="1"/>
</dbReference>
<dbReference type="Pfam" id="PF03473">
    <property type="entry name" value="MOSC"/>
    <property type="match status" value="1"/>
</dbReference>
<dbReference type="GO" id="GO:0003824">
    <property type="term" value="F:catalytic activity"/>
    <property type="evidence" value="ECO:0007669"/>
    <property type="project" value="InterPro"/>
</dbReference>
<dbReference type="PANTHER" id="PTHR14237:SF19">
    <property type="entry name" value="MITOCHONDRIAL AMIDOXIME REDUCING COMPONENT 1"/>
    <property type="match status" value="1"/>
</dbReference>